<dbReference type="Proteomes" id="UP000245212">
    <property type="component" value="Unassembled WGS sequence"/>
</dbReference>
<evidence type="ECO:0000313" key="1">
    <source>
        <dbReference type="EMBL" id="PWF23011.1"/>
    </source>
</evidence>
<dbReference type="EMBL" id="QETA01000003">
    <property type="protein sequence ID" value="PWF23011.1"/>
    <property type="molecule type" value="Genomic_DNA"/>
</dbReference>
<sequence>MKTGKIVPDIHELVQQEAFYCADCLYTKDTGFLTCRITSEGLLHGKAIGTDDVELTDIFTLFTRTIRGALYVGGECSAHGSCGFIYQKTHDQIDWFLMSLEHGPFIDVGADHAKIRFLSGNGNALLMLDNEALELQDRFFLQARKAQGLP</sequence>
<proteinExistence type="predicted"/>
<evidence type="ECO:0000313" key="2">
    <source>
        <dbReference type="Proteomes" id="UP000245212"/>
    </source>
</evidence>
<name>A0A2V1K271_9BURK</name>
<accession>A0A2V1K271</accession>
<reference evidence="2" key="1">
    <citation type="submission" date="2018-05" db="EMBL/GenBank/DDBJ databases">
        <authorList>
            <person name="Li Y."/>
        </authorList>
    </citation>
    <scope>NUCLEOTIDE SEQUENCE [LARGE SCALE GENOMIC DNA]</scope>
    <source>
        <strain evidence="2">3d-2-2</strain>
    </source>
</reference>
<dbReference type="AlphaFoldDB" id="A0A2V1K271"/>
<gene>
    <name evidence="1" type="ORF">DD235_08360</name>
</gene>
<organism evidence="1 2">
    <name type="scientific">Corticimicrobacter populi</name>
    <dbReference type="NCBI Taxonomy" id="2175229"/>
    <lineage>
        <taxon>Bacteria</taxon>
        <taxon>Pseudomonadati</taxon>
        <taxon>Pseudomonadota</taxon>
        <taxon>Betaproteobacteria</taxon>
        <taxon>Burkholderiales</taxon>
        <taxon>Alcaligenaceae</taxon>
        <taxon>Corticimicrobacter</taxon>
    </lineage>
</organism>
<keyword evidence="2" id="KW-1185">Reference proteome</keyword>
<protein>
    <submittedName>
        <fullName evidence="1">Uncharacterized protein</fullName>
    </submittedName>
</protein>
<comment type="caution">
    <text evidence="1">The sequence shown here is derived from an EMBL/GenBank/DDBJ whole genome shotgun (WGS) entry which is preliminary data.</text>
</comment>